<proteinExistence type="predicted"/>
<name>A0A7M3UNV0_POV01</name>
<accession>A0A7M3UNV0</accession>
<evidence type="ECO:0000256" key="1">
    <source>
        <dbReference type="SAM" id="Phobius"/>
    </source>
</evidence>
<protein>
    <submittedName>
        <fullName evidence="2">Uncharacterized protein</fullName>
    </submittedName>
</protein>
<keyword evidence="1" id="KW-0812">Transmembrane</keyword>
<reference evidence="2" key="1">
    <citation type="submission" date="2020-06" db="EMBL/GenBank/DDBJ databases">
        <title>Lateral gene transfer of anion-conducting channel rhodopsins between green algae and giant viruses.</title>
        <authorList>
            <person name="Rozenberg A."/>
            <person name="Oppermann J."/>
            <person name="Wietek J."/>
            <person name="Fernandez Lahore R.G."/>
            <person name="Sandaa R.-A."/>
            <person name="Bratbak G."/>
            <person name="Hegemann P."/>
            <person name="Beja O."/>
        </authorList>
    </citation>
    <scope>NUCLEOTIDE SEQUENCE</scope>
    <source>
        <strain evidence="2">01B</strain>
    </source>
</reference>
<sequence length="67" mass="7721">MMDTIRDSSGHDIAIQLVATMDTMAGIKNNINVFSFSLYCAMCSWLWGINRIEKRKLYDNTTIIVCW</sequence>
<evidence type="ECO:0000313" key="2">
    <source>
        <dbReference type="EMBL" id="QOI90387.1"/>
    </source>
</evidence>
<organism evidence="2">
    <name type="scientific">Pyramimonas orientalis virus</name>
    <name type="common">PoV01</name>
    <dbReference type="NCBI Taxonomy" id="455367"/>
    <lineage>
        <taxon>Viruses</taxon>
        <taxon>Varidnaviria</taxon>
        <taxon>Bamfordvirae</taxon>
        <taxon>Nucleocytoviricota</taxon>
        <taxon>Megaviricetes</taxon>
        <taxon>Imitervirales</taxon>
        <taxon>Allomimiviridae</taxon>
        <taxon>Heliosvirus</taxon>
        <taxon>Heliosvirus raunefjordenense</taxon>
    </lineage>
</organism>
<keyword evidence="1" id="KW-0472">Membrane</keyword>
<organismHost>
    <name type="scientific">Pyramimonas plurioculata</name>
    <dbReference type="NCBI Taxonomy" id="36893"/>
</organismHost>
<feature type="transmembrane region" description="Helical" evidence="1">
    <location>
        <begin position="31"/>
        <end position="49"/>
    </location>
</feature>
<keyword evidence="1" id="KW-1133">Transmembrane helix</keyword>
<dbReference type="EMBL" id="MT663536">
    <property type="protein sequence ID" value="QOI90387.1"/>
    <property type="molecule type" value="Genomic_DNA"/>
</dbReference>
<gene>
    <name evidence="2" type="ORF">HWQ62_00250</name>
</gene>